<dbReference type="InterPro" id="IPR005119">
    <property type="entry name" value="LysR_subst-bd"/>
</dbReference>
<evidence type="ECO:0000256" key="3">
    <source>
        <dbReference type="ARBA" id="ARBA00023125"/>
    </source>
</evidence>
<proteinExistence type="inferred from homology"/>
<dbReference type="Gene3D" id="1.10.10.10">
    <property type="entry name" value="Winged helix-like DNA-binding domain superfamily/Winged helix DNA-binding domain"/>
    <property type="match status" value="1"/>
</dbReference>
<evidence type="ECO:0000313" key="6">
    <source>
        <dbReference type="EMBL" id="MCL1123006.1"/>
    </source>
</evidence>
<evidence type="ECO:0000313" key="7">
    <source>
        <dbReference type="Proteomes" id="UP001203423"/>
    </source>
</evidence>
<dbReference type="PANTHER" id="PTHR30118:SF6">
    <property type="entry name" value="HTH-TYPE TRANSCRIPTIONAL REGULATOR LEUO"/>
    <property type="match status" value="1"/>
</dbReference>
<organism evidence="6 7">
    <name type="scientific">Shewanella surugensis</name>
    <dbReference type="NCBI Taxonomy" id="212020"/>
    <lineage>
        <taxon>Bacteria</taxon>
        <taxon>Pseudomonadati</taxon>
        <taxon>Pseudomonadota</taxon>
        <taxon>Gammaproteobacteria</taxon>
        <taxon>Alteromonadales</taxon>
        <taxon>Shewanellaceae</taxon>
        <taxon>Shewanella</taxon>
    </lineage>
</organism>
<keyword evidence="4" id="KW-0804">Transcription</keyword>
<evidence type="ECO:0000256" key="1">
    <source>
        <dbReference type="ARBA" id="ARBA00009437"/>
    </source>
</evidence>
<comment type="similarity">
    <text evidence="1">Belongs to the LysR transcriptional regulatory family.</text>
</comment>
<name>A0ABT0L777_9GAMM</name>
<dbReference type="CDD" id="cd08466">
    <property type="entry name" value="PBP2_LeuO"/>
    <property type="match status" value="1"/>
</dbReference>
<dbReference type="SUPFAM" id="SSF46785">
    <property type="entry name" value="Winged helix' DNA-binding domain"/>
    <property type="match status" value="1"/>
</dbReference>
<evidence type="ECO:0000256" key="2">
    <source>
        <dbReference type="ARBA" id="ARBA00023015"/>
    </source>
</evidence>
<dbReference type="Proteomes" id="UP001203423">
    <property type="component" value="Unassembled WGS sequence"/>
</dbReference>
<dbReference type="EMBL" id="JAKIKS010000001">
    <property type="protein sequence ID" value="MCL1123006.1"/>
    <property type="molecule type" value="Genomic_DNA"/>
</dbReference>
<comment type="caution">
    <text evidence="6">The sequence shown here is derived from an EMBL/GenBank/DDBJ whole genome shotgun (WGS) entry which is preliminary data.</text>
</comment>
<dbReference type="Pfam" id="PF03466">
    <property type="entry name" value="LysR_substrate"/>
    <property type="match status" value="1"/>
</dbReference>
<dbReference type="PROSITE" id="PS50931">
    <property type="entry name" value="HTH_LYSR"/>
    <property type="match status" value="1"/>
</dbReference>
<dbReference type="InterPro" id="IPR036388">
    <property type="entry name" value="WH-like_DNA-bd_sf"/>
</dbReference>
<protein>
    <submittedName>
        <fullName evidence="6">LysR family transcriptional regulator</fullName>
    </submittedName>
</protein>
<keyword evidence="3" id="KW-0238">DNA-binding</keyword>
<gene>
    <name evidence="6" type="ORF">L2764_00540</name>
</gene>
<dbReference type="InterPro" id="IPR050389">
    <property type="entry name" value="LysR-type_TF"/>
</dbReference>
<dbReference type="PANTHER" id="PTHR30118">
    <property type="entry name" value="HTH-TYPE TRANSCRIPTIONAL REGULATOR LEUO-RELATED"/>
    <property type="match status" value="1"/>
</dbReference>
<accession>A0ABT0L777</accession>
<evidence type="ECO:0000259" key="5">
    <source>
        <dbReference type="PROSITE" id="PS50931"/>
    </source>
</evidence>
<feature type="domain" description="HTH lysR-type" evidence="5">
    <location>
        <begin position="5"/>
        <end position="62"/>
    </location>
</feature>
<dbReference type="RefSeq" id="WP_248938287.1">
    <property type="nucleotide sequence ID" value="NZ_JAKIKS010000001.1"/>
</dbReference>
<dbReference type="Gene3D" id="3.40.190.10">
    <property type="entry name" value="Periplasmic binding protein-like II"/>
    <property type="match status" value="2"/>
</dbReference>
<keyword evidence="2" id="KW-0805">Transcription regulation</keyword>
<dbReference type="PRINTS" id="PR00039">
    <property type="entry name" value="HTHLYSR"/>
</dbReference>
<keyword evidence="7" id="KW-1185">Reference proteome</keyword>
<dbReference type="InterPro" id="IPR000847">
    <property type="entry name" value="LysR_HTH_N"/>
</dbReference>
<dbReference type="Pfam" id="PF00126">
    <property type="entry name" value="HTH_1"/>
    <property type="match status" value="1"/>
</dbReference>
<reference evidence="6 7" key="1">
    <citation type="submission" date="2022-01" db="EMBL/GenBank/DDBJ databases">
        <title>Whole genome-based taxonomy of the Shewanellaceae.</title>
        <authorList>
            <person name="Martin-Rodriguez A.J."/>
        </authorList>
    </citation>
    <scope>NUCLEOTIDE SEQUENCE [LARGE SCALE GENOMIC DNA]</scope>
    <source>
        <strain evidence="6 7">DSM 17177</strain>
    </source>
</reference>
<dbReference type="InterPro" id="IPR036390">
    <property type="entry name" value="WH_DNA-bd_sf"/>
</dbReference>
<dbReference type="SUPFAM" id="SSF53850">
    <property type="entry name" value="Periplasmic binding protein-like II"/>
    <property type="match status" value="1"/>
</dbReference>
<evidence type="ECO:0000256" key="4">
    <source>
        <dbReference type="ARBA" id="ARBA00023163"/>
    </source>
</evidence>
<sequence length="302" mass="34323">MLNKLDLNLLTVFIAVYRHCSITLAAEEMGLTQPGVSGLLKRLQQQVGVELFVRSGRGIVPTTQAKELIRTVEPALIQLNNAIENLKTFSIESSRTFVVYASEPAMLLLAPKIETDDSLGNIKIELQSTSTDDQQLADDLSRSQADLAIEYSSNYRPSLFSEEFLKEDICVIARKGHPRISDHISREQYYKEKHITLKLRRENTYLIDYFTEEAIEDRNIAAECTSLMSQMAMVSTTNSIAVMPVSTAKLHADNMRIQVINSPFNTLPVFYRMIAHNRERKSPSNIWLREKLKSYFIQDSEA</sequence>